<dbReference type="NCBIfam" id="NF008763">
    <property type="entry name" value="PRK11798.1-2"/>
    <property type="match status" value="1"/>
</dbReference>
<dbReference type="Gene3D" id="2.30.30.220">
    <property type="entry name" value="SspB-like"/>
    <property type="match status" value="1"/>
</dbReference>
<comment type="caution">
    <text evidence="2">The sequence shown here is derived from an EMBL/GenBank/DDBJ whole genome shotgun (WGS) entry which is preliminary data.</text>
</comment>
<dbReference type="SUPFAM" id="SSF101738">
    <property type="entry name" value="SspB-like"/>
    <property type="match status" value="1"/>
</dbReference>
<keyword evidence="3" id="KW-1185">Reference proteome</keyword>
<dbReference type="GO" id="GO:0005829">
    <property type="term" value="C:cytosol"/>
    <property type="evidence" value="ECO:0007669"/>
    <property type="project" value="TreeGrafter"/>
</dbReference>
<dbReference type="GO" id="GO:0045732">
    <property type="term" value="P:positive regulation of protein catabolic process"/>
    <property type="evidence" value="ECO:0007669"/>
    <property type="project" value="TreeGrafter"/>
</dbReference>
<sequence length="136" mass="14785">MTPSRPYLMRGLYEWVLDNESTPYVLVDANIVGVQVPMEYVNDGQIVLNVSPNAVRDLLISNDALSFNARFAGVTQNIYVPIVAVMAIYAKETGEGMVFGNEAGAPDPNDPPPAPQPPKEEKSEKPSGRPSLKVVK</sequence>
<evidence type="ECO:0000313" key="2">
    <source>
        <dbReference type="EMBL" id="EAT10769.1"/>
    </source>
</evidence>
<dbReference type="RefSeq" id="WP_007019095.1">
    <property type="nucleotide sequence ID" value="NZ_CH724120.1"/>
</dbReference>
<dbReference type="PANTHER" id="PTHR37486">
    <property type="entry name" value="STRINGENT STARVATION PROTEIN B"/>
    <property type="match status" value="1"/>
</dbReference>
<dbReference type="Proteomes" id="UP000004263">
    <property type="component" value="Unassembled WGS sequence"/>
</dbReference>
<feature type="compositionally biased region" description="Basic and acidic residues" evidence="1">
    <location>
        <begin position="118"/>
        <end position="127"/>
    </location>
</feature>
<evidence type="ECO:0000256" key="1">
    <source>
        <dbReference type="SAM" id="MobiDB-lite"/>
    </source>
</evidence>
<dbReference type="InterPro" id="IPR036760">
    <property type="entry name" value="SspB-like_sf"/>
</dbReference>
<dbReference type="EMBL" id="AAQH01000034">
    <property type="protein sequence ID" value="EAT10769.1"/>
    <property type="molecule type" value="Genomic_DNA"/>
</dbReference>
<dbReference type="PIRSF" id="PIRSF005276">
    <property type="entry name" value="SspB"/>
    <property type="match status" value="1"/>
</dbReference>
<feature type="region of interest" description="Disordered" evidence="1">
    <location>
        <begin position="98"/>
        <end position="136"/>
    </location>
</feature>
<dbReference type="HOGENOM" id="CLU_118425_2_0_6"/>
<dbReference type="GO" id="GO:0005840">
    <property type="term" value="C:ribosome"/>
    <property type="evidence" value="ECO:0007669"/>
    <property type="project" value="TreeGrafter"/>
</dbReference>
<dbReference type="OrthoDB" id="9797358at2"/>
<reference evidence="2 3" key="1">
    <citation type="submission" date="2006-03" db="EMBL/GenBank/DDBJ databases">
        <authorList>
            <person name="Pinhassi J."/>
            <person name="Pedros-Alio C."/>
            <person name="Ferriera S."/>
            <person name="Johnson J."/>
            <person name="Kravitz S."/>
            <person name="Halpern A."/>
            <person name="Remington K."/>
            <person name="Beeson K."/>
            <person name="Tran B."/>
            <person name="Rogers Y.-H."/>
            <person name="Friedman R."/>
            <person name="Venter J.C."/>
        </authorList>
    </citation>
    <scope>NUCLEOTIDE SEQUENCE [LARGE SCALE GENOMIC DNA]</scope>
    <source>
        <strain evidence="2 3">RED65</strain>
    </source>
</reference>
<evidence type="ECO:0000313" key="3">
    <source>
        <dbReference type="Proteomes" id="UP000004263"/>
    </source>
</evidence>
<dbReference type="Pfam" id="PF04386">
    <property type="entry name" value="SspB"/>
    <property type="match status" value="1"/>
</dbReference>
<dbReference type="PANTHER" id="PTHR37486:SF1">
    <property type="entry name" value="STRINGENT STARVATION PROTEIN B"/>
    <property type="match status" value="1"/>
</dbReference>
<feature type="compositionally biased region" description="Pro residues" evidence="1">
    <location>
        <begin position="108"/>
        <end position="117"/>
    </location>
</feature>
<dbReference type="AlphaFoldDB" id="Q1MXT2"/>
<dbReference type="NCBIfam" id="NF008769">
    <property type="entry name" value="PRK11798.2-5"/>
    <property type="match status" value="1"/>
</dbReference>
<dbReference type="STRING" id="207949.RED65_03150"/>
<name>Q1MXT2_9GAMM</name>
<proteinExistence type="predicted"/>
<organism evidence="2 3">
    <name type="scientific">Bermanella marisrubri</name>
    <dbReference type="NCBI Taxonomy" id="207949"/>
    <lineage>
        <taxon>Bacteria</taxon>
        <taxon>Pseudomonadati</taxon>
        <taxon>Pseudomonadota</taxon>
        <taxon>Gammaproteobacteria</taxon>
        <taxon>Oceanospirillales</taxon>
        <taxon>Oceanospirillaceae</taxon>
        <taxon>Bermanella</taxon>
    </lineage>
</organism>
<gene>
    <name evidence="2" type="ORF">RED65_03150</name>
</gene>
<protein>
    <submittedName>
        <fullName evidence="2">Stringent starvation protein B</fullName>
    </submittedName>
</protein>
<dbReference type="InterPro" id="IPR007481">
    <property type="entry name" value="SspB"/>
</dbReference>
<accession>Q1MXT2</accession>